<dbReference type="InterPro" id="IPR015856">
    <property type="entry name" value="ABC_transpr_CbiO/EcfA_su"/>
</dbReference>
<organism evidence="6 7">
    <name type="scientific">Spongisporangium articulatum</name>
    <dbReference type="NCBI Taxonomy" id="3362603"/>
    <lineage>
        <taxon>Bacteria</taxon>
        <taxon>Bacillati</taxon>
        <taxon>Actinomycetota</taxon>
        <taxon>Actinomycetes</taxon>
        <taxon>Kineosporiales</taxon>
        <taxon>Kineosporiaceae</taxon>
        <taxon>Spongisporangium</taxon>
    </lineage>
</organism>
<dbReference type="InterPro" id="IPR027417">
    <property type="entry name" value="P-loop_NTPase"/>
</dbReference>
<dbReference type="PROSITE" id="PS00211">
    <property type="entry name" value="ABC_TRANSPORTER_1"/>
    <property type="match status" value="2"/>
</dbReference>
<comment type="similarity">
    <text evidence="1">Belongs to the ABC transporter superfamily.</text>
</comment>
<dbReference type="PANTHER" id="PTHR43553">
    <property type="entry name" value="HEAVY METAL TRANSPORTER"/>
    <property type="match status" value="1"/>
</dbReference>
<dbReference type="Pfam" id="PF00005">
    <property type="entry name" value="ABC_tran"/>
    <property type="match status" value="2"/>
</dbReference>
<dbReference type="PROSITE" id="PS50893">
    <property type="entry name" value="ABC_TRANSPORTER_2"/>
    <property type="match status" value="2"/>
</dbReference>
<evidence type="ECO:0000256" key="2">
    <source>
        <dbReference type="ARBA" id="ARBA00022448"/>
    </source>
</evidence>
<evidence type="ECO:0000256" key="4">
    <source>
        <dbReference type="ARBA" id="ARBA00022840"/>
    </source>
</evidence>
<reference evidence="6 7" key="1">
    <citation type="submission" date="2024-10" db="EMBL/GenBank/DDBJ databases">
        <title>The Natural Products Discovery Center: Release of the First 8490 Sequenced Strains for Exploring Actinobacteria Biosynthetic Diversity.</title>
        <authorList>
            <person name="Kalkreuter E."/>
            <person name="Kautsar S.A."/>
            <person name="Yang D."/>
            <person name="Bader C.D."/>
            <person name="Teijaro C.N."/>
            <person name="Fluegel L."/>
            <person name="Davis C.M."/>
            <person name="Simpson J.R."/>
            <person name="Lauterbach L."/>
            <person name="Steele A.D."/>
            <person name="Gui C."/>
            <person name="Meng S."/>
            <person name="Li G."/>
            <person name="Viehrig K."/>
            <person name="Ye F."/>
            <person name="Su P."/>
            <person name="Kiefer A.F."/>
            <person name="Nichols A."/>
            <person name="Cepeda A.J."/>
            <person name="Yan W."/>
            <person name="Fan B."/>
            <person name="Jiang Y."/>
            <person name="Adhikari A."/>
            <person name="Zheng C.-J."/>
            <person name="Schuster L."/>
            <person name="Cowan T.M."/>
            <person name="Smanski M.J."/>
            <person name="Chevrette M.G."/>
            <person name="De Carvalho L.P.S."/>
            <person name="Shen B."/>
        </authorList>
    </citation>
    <scope>NUCLEOTIDE SEQUENCE [LARGE SCALE GENOMIC DNA]</scope>
    <source>
        <strain evidence="6 7">NPDC049639</strain>
    </source>
</reference>
<evidence type="ECO:0000256" key="3">
    <source>
        <dbReference type="ARBA" id="ARBA00022741"/>
    </source>
</evidence>
<dbReference type="InterPro" id="IPR003439">
    <property type="entry name" value="ABC_transporter-like_ATP-bd"/>
</dbReference>
<gene>
    <name evidence="6" type="ORF">ACIB24_01910</name>
</gene>
<comment type="caution">
    <text evidence="6">The sequence shown here is derived from an EMBL/GenBank/DDBJ whole genome shotgun (WGS) entry which is preliminary data.</text>
</comment>
<feature type="domain" description="ABC transporter" evidence="5">
    <location>
        <begin position="5"/>
        <end position="249"/>
    </location>
</feature>
<evidence type="ECO:0000259" key="5">
    <source>
        <dbReference type="PROSITE" id="PS50893"/>
    </source>
</evidence>
<dbReference type="RefSeq" id="WP_398274340.1">
    <property type="nucleotide sequence ID" value="NZ_JBITLV010000001.1"/>
</dbReference>
<name>A0ABW8AJK5_9ACTN</name>
<keyword evidence="2" id="KW-0813">Transport</keyword>
<evidence type="ECO:0000256" key="1">
    <source>
        <dbReference type="ARBA" id="ARBA00005417"/>
    </source>
</evidence>
<dbReference type="CDD" id="cd03225">
    <property type="entry name" value="ABC_cobalt_CbiO_domain1"/>
    <property type="match status" value="2"/>
</dbReference>
<feature type="domain" description="ABC transporter" evidence="5">
    <location>
        <begin position="298"/>
        <end position="510"/>
    </location>
</feature>
<protein>
    <submittedName>
        <fullName evidence="6">ATP-binding cassette domain-containing protein</fullName>
    </submittedName>
</protein>
<evidence type="ECO:0000313" key="7">
    <source>
        <dbReference type="Proteomes" id="UP001612915"/>
    </source>
</evidence>
<proteinExistence type="inferred from homology"/>
<keyword evidence="4 6" id="KW-0067">ATP-binding</keyword>
<sequence>MGVTVELRGWGWRHAGRKAWAVRGVDLVLQPGERVLLLGASGAGKSTLLAGIAGLLDPANSGEEEGELLLDGVPARRARRLATGLGSARTGLLLQDPYAQTVLERCGDDVAFGCENHRVPRSEIWARVDAALALVGFPYGRAHSTASLSGGERQRLALAGALALRPDLLLLDEPTAMLDPDGAELVRGSVAEVLAATGAGCLVVEHRVEPWLPSVDRVVVLDPGGGVLADGAPEAVFTAAAAELDASGVWTPGLAGDLAARLARGSGATPGPELIRAEALAVSPAVIMRKRRLSASIMRKRRIRSDRPDRRRPVLAGVDVSVSAGAATCLTGPNGTGKSTLALTLAGLLPPVAGRVVAAAGLARGLGEDPYRWRAPELAARVGTVFQDPRHQFVAATVRDELLVGPSRDPVRADELLDRLRLRHLARANPFTLSGGEQRRLSVATALATAPGLLVLDEPTFGQDARTWAELVAALLDLLDGGTGLLVATHDLELARVLSTRGAQVRLAAA</sequence>
<keyword evidence="3" id="KW-0547">Nucleotide-binding</keyword>
<dbReference type="SUPFAM" id="SSF52540">
    <property type="entry name" value="P-loop containing nucleoside triphosphate hydrolases"/>
    <property type="match status" value="2"/>
</dbReference>
<evidence type="ECO:0000313" key="6">
    <source>
        <dbReference type="EMBL" id="MFI7585812.1"/>
    </source>
</evidence>
<dbReference type="PANTHER" id="PTHR43553:SF24">
    <property type="entry name" value="ENERGY-COUPLING FACTOR TRANSPORTER ATP-BINDING PROTEIN ECFA1"/>
    <property type="match status" value="1"/>
</dbReference>
<dbReference type="EMBL" id="JBITLV010000001">
    <property type="protein sequence ID" value="MFI7585812.1"/>
    <property type="molecule type" value="Genomic_DNA"/>
</dbReference>
<dbReference type="Gene3D" id="3.40.50.300">
    <property type="entry name" value="P-loop containing nucleotide triphosphate hydrolases"/>
    <property type="match status" value="2"/>
</dbReference>
<accession>A0ABW8AJK5</accession>
<keyword evidence="7" id="KW-1185">Reference proteome</keyword>
<dbReference type="InterPro" id="IPR017871">
    <property type="entry name" value="ABC_transporter-like_CS"/>
</dbReference>
<dbReference type="InterPro" id="IPR050095">
    <property type="entry name" value="ECF_ABC_transporter_ATP-bd"/>
</dbReference>
<dbReference type="GO" id="GO:0005524">
    <property type="term" value="F:ATP binding"/>
    <property type="evidence" value="ECO:0007669"/>
    <property type="project" value="UniProtKB-KW"/>
</dbReference>
<dbReference type="SMART" id="SM00382">
    <property type="entry name" value="AAA"/>
    <property type="match status" value="2"/>
</dbReference>
<dbReference type="Proteomes" id="UP001612915">
    <property type="component" value="Unassembled WGS sequence"/>
</dbReference>
<dbReference type="InterPro" id="IPR003593">
    <property type="entry name" value="AAA+_ATPase"/>
</dbReference>